<keyword evidence="1" id="KW-0472">Membrane</keyword>
<accession>A0A327YIX8</accession>
<comment type="caution">
    <text evidence="2">The sequence shown here is derived from an EMBL/GenBank/DDBJ whole genome shotgun (WGS) entry which is preliminary data.</text>
</comment>
<feature type="transmembrane region" description="Helical" evidence="1">
    <location>
        <begin position="12"/>
        <end position="33"/>
    </location>
</feature>
<dbReference type="PIRSF" id="PIRSF028704">
    <property type="entry name" value="UPC028704"/>
    <property type="match status" value="1"/>
</dbReference>
<keyword evidence="1" id="KW-1133">Transmembrane helix</keyword>
<gene>
    <name evidence="2" type="ORF">ATI53_100897</name>
</gene>
<name>A0A327YIX8_9RHOB</name>
<evidence type="ECO:0008006" key="4">
    <source>
        <dbReference type="Google" id="ProtNLM"/>
    </source>
</evidence>
<dbReference type="EMBL" id="QLMG01000008">
    <property type="protein sequence ID" value="RAK19715.1"/>
    <property type="molecule type" value="Genomic_DNA"/>
</dbReference>
<evidence type="ECO:0000313" key="3">
    <source>
        <dbReference type="Proteomes" id="UP000249165"/>
    </source>
</evidence>
<dbReference type="OrthoDB" id="9775975at2"/>
<feature type="transmembrane region" description="Helical" evidence="1">
    <location>
        <begin position="138"/>
        <end position="157"/>
    </location>
</feature>
<proteinExistence type="predicted"/>
<feature type="transmembrane region" description="Helical" evidence="1">
    <location>
        <begin position="169"/>
        <end position="186"/>
    </location>
</feature>
<feature type="transmembrane region" description="Helical" evidence="1">
    <location>
        <begin position="359"/>
        <end position="379"/>
    </location>
</feature>
<dbReference type="AlphaFoldDB" id="A0A327YIX8"/>
<evidence type="ECO:0000313" key="2">
    <source>
        <dbReference type="EMBL" id="RAK19715.1"/>
    </source>
</evidence>
<dbReference type="InterPro" id="IPR014550">
    <property type="entry name" value="UCP028704_OpgC"/>
</dbReference>
<feature type="transmembrane region" description="Helical" evidence="1">
    <location>
        <begin position="282"/>
        <end position="304"/>
    </location>
</feature>
<feature type="transmembrane region" description="Helical" evidence="1">
    <location>
        <begin position="80"/>
        <end position="97"/>
    </location>
</feature>
<dbReference type="Proteomes" id="UP000249165">
    <property type="component" value="Unassembled WGS sequence"/>
</dbReference>
<protein>
    <recommendedName>
        <fullName evidence="4">OpgC protein</fullName>
    </recommendedName>
</protein>
<keyword evidence="3" id="KW-1185">Reference proteome</keyword>
<feature type="transmembrane region" description="Helical" evidence="1">
    <location>
        <begin position="325"/>
        <end position="347"/>
    </location>
</feature>
<feature type="transmembrane region" description="Helical" evidence="1">
    <location>
        <begin position="206"/>
        <end position="224"/>
    </location>
</feature>
<sequence>MKRLDFLDGLRGFFVLTMTLSHLVLQNGVWLQRLHFREVMFVESTQGFVFVSGLMFGLMQTRRMLRSGPRAMHRAVASRMVELWLWTVGLIFLGLLARDLMPGGVLAWRNWLGTAPIDDPMRIFAIVSLTFQPTFLDILPMYILFMAVAPVMIHWVVSGRWMLAAGASALMWTACQIDLASLWSGWLDGVLEAPDTQGLRLAFDPMGWQVPFMAGLILGALWAMDRLRWDRIFGPGTRDLALVALLFLALFVPVRIASAHGAMPRDMFAAFRPLEYRSNFGLVYLLNFAAAGFLFTWIAIAGQSDPLRAVRALSRAITWVFTRPLLCLLGRHALHVYIWHVVLVYAVRYIDNAWGPGGQGVNTALALGSIALLWLVPIIRERPKR</sequence>
<dbReference type="PANTHER" id="PTHR38592">
    <property type="entry name" value="BLL4819 PROTEIN"/>
    <property type="match status" value="1"/>
</dbReference>
<reference evidence="2 3" key="1">
    <citation type="submission" date="2018-06" db="EMBL/GenBank/DDBJ databases">
        <title>Genomic Encyclopedia of Archaeal and Bacterial Type Strains, Phase II (KMG-II): from individual species to whole genera.</title>
        <authorList>
            <person name="Goeker M."/>
        </authorList>
    </citation>
    <scope>NUCLEOTIDE SEQUENCE [LARGE SCALE GENOMIC DNA]</scope>
    <source>
        <strain evidence="2 3">DSM 22011</strain>
    </source>
</reference>
<evidence type="ECO:0000256" key="1">
    <source>
        <dbReference type="SAM" id="Phobius"/>
    </source>
</evidence>
<dbReference type="Pfam" id="PF10129">
    <property type="entry name" value="OpgC_C"/>
    <property type="match status" value="1"/>
</dbReference>
<dbReference type="RefSeq" id="WP_009504128.1">
    <property type="nucleotide sequence ID" value="NZ_LIGK01000008.1"/>
</dbReference>
<feature type="transmembrane region" description="Helical" evidence="1">
    <location>
        <begin position="240"/>
        <end position="262"/>
    </location>
</feature>
<dbReference type="PANTHER" id="PTHR38592:SF3">
    <property type="entry name" value="BLL4819 PROTEIN"/>
    <property type="match status" value="1"/>
</dbReference>
<keyword evidence="1" id="KW-0812">Transmembrane</keyword>
<organism evidence="2 3">
    <name type="scientific">Salipiger aestuarii</name>
    <dbReference type="NCBI Taxonomy" id="568098"/>
    <lineage>
        <taxon>Bacteria</taxon>
        <taxon>Pseudomonadati</taxon>
        <taxon>Pseudomonadota</taxon>
        <taxon>Alphaproteobacteria</taxon>
        <taxon>Rhodobacterales</taxon>
        <taxon>Roseobacteraceae</taxon>
        <taxon>Salipiger</taxon>
    </lineage>
</organism>
<feature type="transmembrane region" description="Helical" evidence="1">
    <location>
        <begin position="39"/>
        <end position="59"/>
    </location>
</feature>